<dbReference type="SUPFAM" id="SSF53756">
    <property type="entry name" value="UDP-Glycosyltransferase/glycogen phosphorylase"/>
    <property type="match status" value="1"/>
</dbReference>
<evidence type="ECO:0000259" key="11">
    <source>
        <dbReference type="Pfam" id="PF03033"/>
    </source>
</evidence>
<dbReference type="EC" id="2.4.1.227" evidence="10"/>
<keyword evidence="3 10" id="KW-0328">Glycosyltransferase</keyword>
<feature type="binding site" evidence="10">
    <location>
        <position position="291"/>
    </location>
    <ligand>
        <name>UDP-N-acetyl-alpha-D-glucosamine</name>
        <dbReference type="ChEBI" id="CHEBI:57705"/>
    </ligand>
</feature>
<evidence type="ECO:0000259" key="12">
    <source>
        <dbReference type="Pfam" id="PF04101"/>
    </source>
</evidence>
<dbReference type="InterPro" id="IPR004276">
    <property type="entry name" value="GlycoTrans_28_N"/>
</dbReference>
<feature type="domain" description="Glycosyltransferase family 28 N-terminal" evidence="11">
    <location>
        <begin position="6"/>
        <end position="143"/>
    </location>
</feature>
<organism evidence="13 14">
    <name type="scientific">Paenibacillus radicis</name>
    <name type="common">ex Gao et al. 2016</name>
    <dbReference type="NCBI Taxonomy" id="1737354"/>
    <lineage>
        <taxon>Bacteria</taxon>
        <taxon>Bacillati</taxon>
        <taxon>Bacillota</taxon>
        <taxon>Bacilli</taxon>
        <taxon>Bacillales</taxon>
        <taxon>Paenibacillaceae</taxon>
        <taxon>Paenibacillus</taxon>
    </lineage>
</organism>
<keyword evidence="9 10" id="KW-0961">Cell wall biogenesis/degradation</keyword>
<keyword evidence="14" id="KW-1185">Reference proteome</keyword>
<dbReference type="NCBIfam" id="NF009102">
    <property type="entry name" value="PRK12446.1"/>
    <property type="match status" value="1"/>
</dbReference>
<evidence type="ECO:0000256" key="7">
    <source>
        <dbReference type="ARBA" id="ARBA00023136"/>
    </source>
</evidence>
<comment type="function">
    <text evidence="10">Cell wall formation. Catalyzes the transfer of a GlcNAc subunit on undecaprenyl-pyrophosphoryl-MurNAc-pentapeptide (lipid intermediate I) to form undecaprenyl-pyrophosphoryl-MurNAc-(pentapeptide)GlcNAc (lipid intermediate II).</text>
</comment>
<evidence type="ECO:0000256" key="3">
    <source>
        <dbReference type="ARBA" id="ARBA00022676"/>
    </source>
</evidence>
<proteinExistence type="inferred from homology"/>
<evidence type="ECO:0000256" key="9">
    <source>
        <dbReference type="ARBA" id="ARBA00023316"/>
    </source>
</evidence>
<dbReference type="GO" id="GO:0008360">
    <property type="term" value="P:regulation of cell shape"/>
    <property type="evidence" value="ECO:0007669"/>
    <property type="project" value="UniProtKB-KW"/>
</dbReference>
<dbReference type="AlphaFoldDB" id="A0A917LVX5"/>
<feature type="binding site" evidence="10">
    <location>
        <position position="197"/>
    </location>
    <ligand>
        <name>UDP-N-acetyl-alpha-D-glucosamine</name>
        <dbReference type="ChEBI" id="CHEBI:57705"/>
    </ligand>
</feature>
<dbReference type="GO" id="GO:0051301">
    <property type="term" value="P:cell division"/>
    <property type="evidence" value="ECO:0007669"/>
    <property type="project" value="UniProtKB-KW"/>
</dbReference>
<name>A0A917LVX5_9BACL</name>
<sequence>MHKKKIMFTGGGSAGHVTVNLALIPRFVEEGWSVDYIGSEAGIERQLIAPLQEVKYYGIATGKLRRYLDWQNVKDPFKVVKGAFQAYRIIRKEKPDVLFSKGGFVSVPVVLGAKLNRVPVLIHESDLTPGLANRIAIPLATGVCTTFSETEQYLPAGKARYVGAVIREQLKQGNASRGRSFCSFSSSKPVLLIMGGSLGARKINQAVRSALGRLTERFQIVHLCGKGQVEPSLESPYYRQYEYINEELPDVLAMADVVISRAGSNSIFEFLYLRKPMLLIPLTKEQSRGDQLLNARAFQQAGYSDVLFEEQMTAETLASSVEALYASRDKYVERMEQDERKDTLSVLFQMIKNTAKPSRK</sequence>
<reference evidence="13 14" key="1">
    <citation type="journal article" date="2014" name="Int. J. Syst. Evol. Microbiol.">
        <title>Complete genome sequence of Corynebacterium casei LMG S-19264T (=DSM 44701T), isolated from a smear-ripened cheese.</title>
        <authorList>
            <consortium name="US DOE Joint Genome Institute (JGI-PGF)"/>
            <person name="Walter F."/>
            <person name="Albersmeier A."/>
            <person name="Kalinowski J."/>
            <person name="Ruckert C."/>
        </authorList>
    </citation>
    <scope>NUCLEOTIDE SEQUENCE [LARGE SCALE GENOMIC DNA]</scope>
    <source>
        <strain evidence="13 14">CGMCC 1.15286</strain>
    </source>
</reference>
<keyword evidence="8 10" id="KW-0131">Cell cycle</keyword>
<keyword evidence="2 10" id="KW-0132">Cell division</keyword>
<dbReference type="Pfam" id="PF04101">
    <property type="entry name" value="Glyco_tran_28_C"/>
    <property type="match status" value="1"/>
</dbReference>
<evidence type="ECO:0000256" key="1">
    <source>
        <dbReference type="ARBA" id="ARBA00022475"/>
    </source>
</evidence>
<keyword evidence="4 10" id="KW-0808">Transferase</keyword>
<feature type="domain" description="Glycosyl transferase family 28 C-terminal" evidence="12">
    <location>
        <begin position="190"/>
        <end position="338"/>
    </location>
</feature>
<dbReference type="Gene3D" id="3.40.50.2000">
    <property type="entry name" value="Glycogen Phosphorylase B"/>
    <property type="match status" value="2"/>
</dbReference>
<dbReference type="EMBL" id="BMHY01000002">
    <property type="protein sequence ID" value="GGG61972.1"/>
    <property type="molecule type" value="Genomic_DNA"/>
</dbReference>
<dbReference type="GO" id="GO:0071555">
    <property type="term" value="P:cell wall organization"/>
    <property type="evidence" value="ECO:0007669"/>
    <property type="project" value="UniProtKB-KW"/>
</dbReference>
<dbReference type="Proteomes" id="UP000600247">
    <property type="component" value="Unassembled WGS sequence"/>
</dbReference>
<dbReference type="GO" id="GO:0050511">
    <property type="term" value="F:undecaprenyldiphospho-muramoylpentapeptide beta-N-acetylglucosaminyltransferase activity"/>
    <property type="evidence" value="ECO:0007669"/>
    <property type="project" value="UniProtKB-UniRule"/>
</dbReference>
<evidence type="ECO:0000256" key="4">
    <source>
        <dbReference type="ARBA" id="ARBA00022679"/>
    </source>
</evidence>
<comment type="caution">
    <text evidence="10">Lacks conserved residue(s) required for the propagation of feature annotation.</text>
</comment>
<evidence type="ECO:0000256" key="8">
    <source>
        <dbReference type="ARBA" id="ARBA00023306"/>
    </source>
</evidence>
<evidence type="ECO:0000256" key="10">
    <source>
        <dbReference type="HAMAP-Rule" id="MF_00033"/>
    </source>
</evidence>
<dbReference type="Pfam" id="PF03033">
    <property type="entry name" value="Glyco_transf_28"/>
    <property type="match status" value="1"/>
</dbReference>
<evidence type="ECO:0000256" key="5">
    <source>
        <dbReference type="ARBA" id="ARBA00022960"/>
    </source>
</evidence>
<feature type="binding site" evidence="10">
    <location>
        <begin position="13"/>
        <end position="15"/>
    </location>
    <ligand>
        <name>UDP-N-acetyl-alpha-D-glucosamine</name>
        <dbReference type="ChEBI" id="CHEBI:57705"/>
    </ligand>
</feature>
<dbReference type="InterPro" id="IPR007235">
    <property type="entry name" value="Glyco_trans_28_C"/>
</dbReference>
<protein>
    <recommendedName>
        <fullName evidence="10">UDP-N-acetylglucosamine--N-acetylmuramyl-(pentapeptide) pyrophosphoryl-undecaprenol N-acetylglucosamine transferase</fullName>
        <ecNumber evidence="10">2.4.1.227</ecNumber>
    </recommendedName>
    <alternativeName>
        <fullName evidence="10">Undecaprenyl-PP-MurNAc-pentapeptide-UDPGlcNAc GlcNAc transferase</fullName>
    </alternativeName>
</protein>
<accession>A0A917LVX5</accession>
<dbReference type="GO" id="GO:0005886">
    <property type="term" value="C:plasma membrane"/>
    <property type="evidence" value="ECO:0007669"/>
    <property type="project" value="UniProtKB-SubCell"/>
</dbReference>
<comment type="subcellular location">
    <subcellularLocation>
        <location evidence="10">Cell membrane</location>
        <topology evidence="10">Peripheral membrane protein</topology>
        <orientation evidence="10">Cytoplasmic side</orientation>
    </subcellularLocation>
</comment>
<dbReference type="PANTHER" id="PTHR21015">
    <property type="entry name" value="UDP-N-ACETYLGLUCOSAMINE--N-ACETYLMURAMYL-(PENTAPEPTIDE) PYROPHOSPHORYL-UNDECAPRENOL N-ACETYLGLUCOSAMINE TRANSFERASE 1"/>
    <property type="match status" value="1"/>
</dbReference>
<keyword evidence="1 10" id="KW-1003">Cell membrane</keyword>
<keyword evidence="6 10" id="KW-0573">Peptidoglycan synthesis</keyword>
<comment type="pathway">
    <text evidence="10">Cell wall biogenesis; peptidoglycan biosynthesis.</text>
</comment>
<dbReference type="CDD" id="cd03785">
    <property type="entry name" value="GT28_MurG"/>
    <property type="match status" value="1"/>
</dbReference>
<evidence type="ECO:0000256" key="2">
    <source>
        <dbReference type="ARBA" id="ARBA00022618"/>
    </source>
</evidence>
<comment type="catalytic activity">
    <reaction evidence="10">
        <text>di-trans,octa-cis-undecaprenyl diphospho-N-acetyl-alpha-D-muramoyl-L-alanyl-D-glutamyl-meso-2,6-diaminopimeloyl-D-alanyl-D-alanine + UDP-N-acetyl-alpha-D-glucosamine = di-trans,octa-cis-undecaprenyl diphospho-[N-acetyl-alpha-D-glucosaminyl-(1-&gt;4)]-N-acetyl-alpha-D-muramoyl-L-alanyl-D-glutamyl-meso-2,6-diaminopimeloyl-D-alanyl-D-alanine + UDP + H(+)</text>
        <dbReference type="Rhea" id="RHEA:31227"/>
        <dbReference type="ChEBI" id="CHEBI:15378"/>
        <dbReference type="ChEBI" id="CHEBI:57705"/>
        <dbReference type="ChEBI" id="CHEBI:58223"/>
        <dbReference type="ChEBI" id="CHEBI:61387"/>
        <dbReference type="ChEBI" id="CHEBI:61388"/>
        <dbReference type="EC" id="2.4.1.227"/>
    </reaction>
</comment>
<evidence type="ECO:0000313" key="13">
    <source>
        <dbReference type="EMBL" id="GGG61972.1"/>
    </source>
</evidence>
<keyword evidence="5 10" id="KW-0133">Cell shape</keyword>
<comment type="similarity">
    <text evidence="10">Belongs to the glycosyltransferase 28 family. MurG subfamily.</text>
</comment>
<comment type="caution">
    <text evidence="13">The sequence shown here is derived from an EMBL/GenBank/DDBJ whole genome shotgun (WGS) entry which is preliminary data.</text>
</comment>
<evidence type="ECO:0000313" key="14">
    <source>
        <dbReference type="Proteomes" id="UP000600247"/>
    </source>
</evidence>
<dbReference type="InterPro" id="IPR006009">
    <property type="entry name" value="GlcNAc_MurG"/>
</dbReference>
<dbReference type="PANTHER" id="PTHR21015:SF27">
    <property type="entry name" value="UDP-N-ACETYLGLUCOSAMINE--N-ACETYLMURAMYL-(PENTAPEPTIDE) PYROPHOSPHORYL-UNDECAPRENOL N-ACETYLGLUCOSAMINE TRANSFERASE"/>
    <property type="match status" value="1"/>
</dbReference>
<evidence type="ECO:0000256" key="6">
    <source>
        <dbReference type="ARBA" id="ARBA00022984"/>
    </source>
</evidence>
<gene>
    <name evidence="13" type="primary">murG2</name>
    <name evidence="10" type="synonym">murG</name>
    <name evidence="13" type="ORF">GCM10010918_14470</name>
</gene>
<dbReference type="GO" id="GO:0005975">
    <property type="term" value="P:carbohydrate metabolic process"/>
    <property type="evidence" value="ECO:0007669"/>
    <property type="project" value="InterPro"/>
</dbReference>
<keyword evidence="7 10" id="KW-0472">Membrane</keyword>
<dbReference type="HAMAP" id="MF_00033">
    <property type="entry name" value="MurG"/>
    <property type="match status" value="1"/>
</dbReference>
<feature type="binding site" evidence="10">
    <location>
        <position position="167"/>
    </location>
    <ligand>
        <name>UDP-N-acetyl-alpha-D-glucosamine</name>
        <dbReference type="ChEBI" id="CHEBI:57705"/>
    </ligand>
</feature>
<dbReference type="GO" id="GO:0009252">
    <property type="term" value="P:peptidoglycan biosynthetic process"/>
    <property type="evidence" value="ECO:0007669"/>
    <property type="project" value="UniProtKB-UniRule"/>
</dbReference>